<feature type="domain" description="Competence protein CoiA nuclease-like" evidence="1">
    <location>
        <begin position="69"/>
        <end position="217"/>
    </location>
</feature>
<feature type="domain" description="Competence protein CoiA-like N-terminal" evidence="2">
    <location>
        <begin position="22"/>
        <end position="64"/>
    </location>
</feature>
<organism evidence="3 4">
    <name type="scientific">Ureibacillus xyleni</name>
    <dbReference type="NCBI Taxonomy" id="614648"/>
    <lineage>
        <taxon>Bacteria</taxon>
        <taxon>Bacillati</taxon>
        <taxon>Bacillota</taxon>
        <taxon>Bacilli</taxon>
        <taxon>Bacillales</taxon>
        <taxon>Caryophanaceae</taxon>
        <taxon>Ureibacillus</taxon>
    </lineage>
</organism>
<evidence type="ECO:0000313" key="3">
    <source>
        <dbReference type="EMBL" id="SOB91694.1"/>
    </source>
</evidence>
<keyword evidence="4" id="KW-1185">Reference proteome</keyword>
<dbReference type="Pfam" id="PF06054">
    <property type="entry name" value="CoiA_nuc"/>
    <property type="match status" value="1"/>
</dbReference>
<name>A0A285RCS5_9BACL</name>
<protein>
    <submittedName>
        <fullName evidence="3">Competence CoiA-like predicted nuclease</fullName>
    </submittedName>
</protein>
<evidence type="ECO:0000313" key="4">
    <source>
        <dbReference type="Proteomes" id="UP000219636"/>
    </source>
</evidence>
<accession>A0A285RCS5</accession>
<dbReference type="AlphaFoldDB" id="A0A285RCS5"/>
<dbReference type="EMBL" id="OBMQ01000001">
    <property type="protein sequence ID" value="SOB91694.1"/>
    <property type="molecule type" value="Genomic_DNA"/>
</dbReference>
<dbReference type="OrthoDB" id="3784230at2"/>
<dbReference type="Pfam" id="PF25164">
    <property type="entry name" value="CoiA_N"/>
    <property type="match status" value="1"/>
</dbReference>
<evidence type="ECO:0000259" key="2">
    <source>
        <dbReference type="Pfam" id="PF25164"/>
    </source>
</evidence>
<gene>
    <name evidence="3" type="ORF">SAMN05880501_101362</name>
</gene>
<reference evidence="4" key="1">
    <citation type="submission" date="2017-08" db="EMBL/GenBank/DDBJ databases">
        <authorList>
            <person name="Varghese N."/>
            <person name="Submissions S."/>
        </authorList>
    </citation>
    <scope>NUCLEOTIDE SEQUENCE [LARGE SCALE GENOMIC DNA]</scope>
    <source>
        <strain evidence="4">JC22</strain>
    </source>
</reference>
<dbReference type="PIRSF" id="PIRSF007487">
    <property type="entry name" value="Competence-induced_CoiA_bac"/>
    <property type="match status" value="1"/>
</dbReference>
<evidence type="ECO:0000259" key="1">
    <source>
        <dbReference type="Pfam" id="PF06054"/>
    </source>
</evidence>
<dbReference type="Proteomes" id="UP000219636">
    <property type="component" value="Unassembled WGS sequence"/>
</dbReference>
<dbReference type="InterPro" id="IPR021176">
    <property type="entry name" value="Competence-induced_CoiA"/>
</dbReference>
<proteinExistence type="predicted"/>
<dbReference type="RefSeq" id="WP_097071924.1">
    <property type="nucleotide sequence ID" value="NZ_OBMQ01000001.1"/>
</dbReference>
<dbReference type="InterPro" id="IPR057253">
    <property type="entry name" value="CoiA-like_N"/>
</dbReference>
<dbReference type="InterPro" id="IPR010330">
    <property type="entry name" value="CoiA_nuc"/>
</dbReference>
<sequence>MLVAYTDQNQRFVLHSSILPSTLKQLRTTTNFYCPQCKQQLQLKVGHVKIPHFAHVKKSECEHSFSDGESPQHLEGKEQLFLLFQTLRLNVQLEPYLPKLKQRPDLLLHHNNKQFAIEFQCSPIPNEKLTQRNSGYSSASIIPIWIPATPSEISEGINKISINKQIQQFIISTKHQQYIMMYNPFLRQFIYLSNILFVHGNTFIAKVNALPIQFQNFPFYLPKNLTREEFERYLIIYNKAKHNYLKSRVLISRTGVKDLLLRSIYELRLNLLSLPCYIGVPLKGSEVLNLFSVEWQVALFYFLKVYQISVGTINKSVISHFLKWSNINGTEETYRVVMDYCDLLKALSIHDVNENISKEHVDNYLYSQFLAIKSQS</sequence>